<evidence type="ECO:0000256" key="6">
    <source>
        <dbReference type="ARBA" id="ARBA00022989"/>
    </source>
</evidence>
<feature type="transmembrane region" description="Helical" evidence="8">
    <location>
        <begin position="37"/>
        <end position="55"/>
    </location>
</feature>
<evidence type="ECO:0000256" key="8">
    <source>
        <dbReference type="SAM" id="Phobius"/>
    </source>
</evidence>
<name>A0A255GRX0_9ACTN</name>
<dbReference type="Proteomes" id="UP000216311">
    <property type="component" value="Unassembled WGS sequence"/>
</dbReference>
<dbReference type="PANTHER" id="PTHR34702">
    <property type="entry name" value="NA(+)/H(+) ANTIPORTER SUBUNIT F1"/>
    <property type="match status" value="1"/>
</dbReference>
<dbReference type="AlphaFoldDB" id="A0A255GRX0"/>
<gene>
    <name evidence="9" type="ORF">CGZ93_16215</name>
</gene>
<dbReference type="Pfam" id="PF04066">
    <property type="entry name" value="MrpF_PhaF"/>
    <property type="match status" value="1"/>
</dbReference>
<keyword evidence="5 8" id="KW-0812">Transmembrane</keyword>
<accession>A0A255GRX0</accession>
<protein>
    <submittedName>
        <fullName evidence="9">Sodium:proton antiporter</fullName>
    </submittedName>
</protein>
<organism evidence="9 10">
    <name type="scientific">Enemella dayhoffiae</name>
    <dbReference type="NCBI Taxonomy" id="2016507"/>
    <lineage>
        <taxon>Bacteria</taxon>
        <taxon>Bacillati</taxon>
        <taxon>Actinomycetota</taxon>
        <taxon>Actinomycetes</taxon>
        <taxon>Propionibacteriales</taxon>
        <taxon>Propionibacteriaceae</taxon>
        <taxon>Enemella</taxon>
    </lineage>
</organism>
<keyword evidence="3" id="KW-0813">Transport</keyword>
<evidence type="ECO:0000256" key="3">
    <source>
        <dbReference type="ARBA" id="ARBA00022448"/>
    </source>
</evidence>
<dbReference type="GO" id="GO:0015385">
    <property type="term" value="F:sodium:proton antiporter activity"/>
    <property type="evidence" value="ECO:0007669"/>
    <property type="project" value="TreeGrafter"/>
</dbReference>
<evidence type="ECO:0000256" key="7">
    <source>
        <dbReference type="ARBA" id="ARBA00023136"/>
    </source>
</evidence>
<comment type="subcellular location">
    <subcellularLocation>
        <location evidence="1">Cell membrane</location>
        <topology evidence="1">Multi-pass membrane protein</topology>
    </subcellularLocation>
</comment>
<feature type="transmembrane region" description="Helical" evidence="8">
    <location>
        <begin position="6"/>
        <end position="25"/>
    </location>
</feature>
<evidence type="ECO:0000256" key="1">
    <source>
        <dbReference type="ARBA" id="ARBA00004651"/>
    </source>
</evidence>
<reference evidence="9 10" key="1">
    <citation type="submission" date="2017-07" db="EMBL/GenBank/DDBJ databases">
        <title>Draft whole genome sequences of clinical Proprionibacteriaceae strains.</title>
        <authorList>
            <person name="Bernier A.-M."/>
            <person name="Bernard K."/>
            <person name="Domingo M.-C."/>
        </authorList>
    </citation>
    <scope>NUCLEOTIDE SEQUENCE [LARGE SCALE GENOMIC DNA]</scope>
    <source>
        <strain evidence="9 10">NML 130396</strain>
    </source>
</reference>
<evidence type="ECO:0000256" key="4">
    <source>
        <dbReference type="ARBA" id="ARBA00022475"/>
    </source>
</evidence>
<evidence type="ECO:0000256" key="5">
    <source>
        <dbReference type="ARBA" id="ARBA00022692"/>
    </source>
</evidence>
<keyword evidence="6 8" id="KW-1133">Transmembrane helix</keyword>
<evidence type="ECO:0000313" key="10">
    <source>
        <dbReference type="Proteomes" id="UP000216311"/>
    </source>
</evidence>
<keyword evidence="7 8" id="KW-0472">Membrane</keyword>
<dbReference type="InterPro" id="IPR007208">
    <property type="entry name" value="MrpF/PhaF-like"/>
</dbReference>
<sequence length="97" mass="10259">MRPVFGWLVGGLLTLAAVLTVVRIVRGPSSLNRTLATDVLVTTLICGIAAEAILARHASTLPILVSLSLVAFVGSVSVARFVARDTDLSDHHDGRNR</sequence>
<feature type="transmembrane region" description="Helical" evidence="8">
    <location>
        <begin position="61"/>
        <end position="83"/>
    </location>
</feature>
<dbReference type="EMBL" id="NMVQ01000045">
    <property type="protein sequence ID" value="OYO18162.1"/>
    <property type="molecule type" value="Genomic_DNA"/>
</dbReference>
<keyword evidence="10" id="KW-1185">Reference proteome</keyword>
<evidence type="ECO:0000313" key="9">
    <source>
        <dbReference type="EMBL" id="OYO18162.1"/>
    </source>
</evidence>
<evidence type="ECO:0000256" key="2">
    <source>
        <dbReference type="ARBA" id="ARBA00009212"/>
    </source>
</evidence>
<dbReference type="GO" id="GO:0005886">
    <property type="term" value="C:plasma membrane"/>
    <property type="evidence" value="ECO:0007669"/>
    <property type="project" value="UniProtKB-SubCell"/>
</dbReference>
<keyword evidence="4" id="KW-1003">Cell membrane</keyword>
<dbReference type="PANTHER" id="PTHR34702:SF1">
    <property type="entry name" value="NA(+)_H(+) ANTIPORTER SUBUNIT F"/>
    <property type="match status" value="1"/>
</dbReference>
<comment type="caution">
    <text evidence="9">The sequence shown here is derived from an EMBL/GenBank/DDBJ whole genome shotgun (WGS) entry which is preliminary data.</text>
</comment>
<comment type="similarity">
    <text evidence="2">Belongs to the CPA3 antiporters (TC 2.A.63) subunit F family.</text>
</comment>
<dbReference type="OrthoDB" id="3733837at2"/>
<proteinExistence type="inferred from homology"/>